<dbReference type="GO" id="GO:0015297">
    <property type="term" value="F:antiporter activity"/>
    <property type="evidence" value="ECO:0007669"/>
    <property type="project" value="UniProtKB-KW"/>
</dbReference>
<feature type="transmembrane region" description="Helical" evidence="10">
    <location>
        <begin position="163"/>
        <end position="186"/>
    </location>
</feature>
<organism evidence="12 13">
    <name type="scientific">Candidatus Wildermuthbacteria bacterium RIFCSPHIGHO2_01_FULL_48_27b</name>
    <dbReference type="NCBI Taxonomy" id="1802447"/>
    <lineage>
        <taxon>Bacteria</taxon>
        <taxon>Candidatus Wildermuthiibacteriota</taxon>
    </lineage>
</organism>
<dbReference type="PANTHER" id="PTHR43562">
    <property type="entry name" value="NAPA-TYPE SODIUM/HYDROGEN ANTIPORTER"/>
    <property type="match status" value="1"/>
</dbReference>
<evidence type="ECO:0000313" key="13">
    <source>
        <dbReference type="Proteomes" id="UP000178170"/>
    </source>
</evidence>
<comment type="subcellular location">
    <subcellularLocation>
        <location evidence="1">Membrane</location>
        <topology evidence="1">Multi-pass membrane protein</topology>
    </subcellularLocation>
</comment>
<dbReference type="InterPro" id="IPR006153">
    <property type="entry name" value="Cation/H_exchanger_TM"/>
</dbReference>
<accession>A0A1G2QUU2</accession>
<keyword evidence="8 10" id="KW-0472">Membrane</keyword>
<sequence>MEEAAFHGETVITFLWIAVILLAAKIASLVEKIGQPSVLGELVMGVLLGNLTLLGIHVFEPMKHDSIIAFLAELGVVILLFQIGLESNIAKMRKVGIRAFLVATIGVIAPFVLGTYIVGPWLLPGLNQNTYLFLGAALTATSVGITARVFQDLGKLHISSAQIVLGAAVIDDVMGLIILAVVSALVTVGAVSLGVISTIVAEAILFLVGAIVIGHFAAPFLGKVLSKINTGVGMKFALAISFGLVFAYLAKAQFGLASIVGAFAAGLVLDPVHFRFFREPKVLEDFREATKDANGELRERIKNVIEHHSHRHVEDLTDPLAHFFVPIFFVMTGMSVQLATLFNPQVLLVALAITGVAVVGKIAAGIAAGKGDRLLVGLGMIPRGEVGLIFATMGASLGVVPPDVFSIIVIMVILTTLLTPPILAFLLKRKGGGEISTPSSIAALAHA</sequence>
<comment type="caution">
    <text evidence="12">The sequence shown here is derived from an EMBL/GenBank/DDBJ whole genome shotgun (WGS) entry which is preliminary data.</text>
</comment>
<feature type="transmembrane region" description="Helical" evidence="10">
    <location>
        <begin position="192"/>
        <end position="220"/>
    </location>
</feature>
<evidence type="ECO:0000256" key="3">
    <source>
        <dbReference type="ARBA" id="ARBA00022449"/>
    </source>
</evidence>
<dbReference type="InterPro" id="IPR038770">
    <property type="entry name" value="Na+/solute_symporter_sf"/>
</dbReference>
<evidence type="ECO:0000256" key="1">
    <source>
        <dbReference type="ARBA" id="ARBA00004141"/>
    </source>
</evidence>
<feature type="transmembrane region" description="Helical" evidence="10">
    <location>
        <begin position="12"/>
        <end position="30"/>
    </location>
</feature>
<keyword evidence="7" id="KW-0406">Ion transport</keyword>
<feature type="transmembrane region" description="Helical" evidence="10">
    <location>
        <begin position="320"/>
        <end position="340"/>
    </location>
</feature>
<keyword evidence="6" id="KW-0915">Sodium</keyword>
<keyword evidence="5 10" id="KW-1133">Transmembrane helix</keyword>
<evidence type="ECO:0000256" key="6">
    <source>
        <dbReference type="ARBA" id="ARBA00023053"/>
    </source>
</evidence>
<feature type="transmembrane region" description="Helical" evidence="10">
    <location>
        <begin position="346"/>
        <end position="368"/>
    </location>
</feature>
<keyword evidence="2" id="KW-0813">Transport</keyword>
<keyword evidence="4 10" id="KW-0812">Transmembrane</keyword>
<evidence type="ECO:0000256" key="4">
    <source>
        <dbReference type="ARBA" id="ARBA00022692"/>
    </source>
</evidence>
<dbReference type="AlphaFoldDB" id="A0A1G2QUU2"/>
<dbReference type="GO" id="GO:1902600">
    <property type="term" value="P:proton transmembrane transport"/>
    <property type="evidence" value="ECO:0007669"/>
    <property type="project" value="InterPro"/>
</dbReference>
<dbReference type="Pfam" id="PF00999">
    <property type="entry name" value="Na_H_Exchanger"/>
    <property type="match status" value="2"/>
</dbReference>
<feature type="domain" description="Cation/H+ exchanger transmembrane" evidence="11">
    <location>
        <begin position="307"/>
        <end position="428"/>
    </location>
</feature>
<feature type="transmembrane region" description="Helical" evidence="10">
    <location>
        <begin position="42"/>
        <end position="60"/>
    </location>
</feature>
<dbReference type="GO" id="GO:0006814">
    <property type="term" value="P:sodium ion transport"/>
    <property type="evidence" value="ECO:0007669"/>
    <property type="project" value="UniProtKB-KW"/>
</dbReference>
<protein>
    <submittedName>
        <fullName evidence="12">Sodium:proton exchanger</fullName>
    </submittedName>
</protein>
<keyword evidence="9" id="KW-0739">Sodium transport</keyword>
<feature type="transmembrane region" description="Helical" evidence="10">
    <location>
        <begin position="232"/>
        <end position="250"/>
    </location>
</feature>
<feature type="transmembrane region" description="Helical" evidence="10">
    <location>
        <begin position="66"/>
        <end position="85"/>
    </location>
</feature>
<evidence type="ECO:0000256" key="10">
    <source>
        <dbReference type="SAM" id="Phobius"/>
    </source>
</evidence>
<feature type="transmembrane region" description="Helical" evidence="10">
    <location>
        <begin position="405"/>
        <end position="427"/>
    </location>
</feature>
<evidence type="ECO:0000256" key="7">
    <source>
        <dbReference type="ARBA" id="ARBA00023065"/>
    </source>
</evidence>
<reference evidence="12 13" key="1">
    <citation type="journal article" date="2016" name="Nat. Commun.">
        <title>Thousands of microbial genomes shed light on interconnected biogeochemical processes in an aquifer system.</title>
        <authorList>
            <person name="Anantharaman K."/>
            <person name="Brown C.T."/>
            <person name="Hug L.A."/>
            <person name="Sharon I."/>
            <person name="Castelle C.J."/>
            <person name="Probst A.J."/>
            <person name="Thomas B.C."/>
            <person name="Singh A."/>
            <person name="Wilkins M.J."/>
            <person name="Karaoz U."/>
            <person name="Brodie E.L."/>
            <person name="Williams K.H."/>
            <person name="Hubbard S.S."/>
            <person name="Banfield J.F."/>
        </authorList>
    </citation>
    <scope>NUCLEOTIDE SEQUENCE [LARGE SCALE GENOMIC DNA]</scope>
</reference>
<dbReference type="EMBL" id="MHTS01000020">
    <property type="protein sequence ID" value="OHA64197.1"/>
    <property type="molecule type" value="Genomic_DNA"/>
</dbReference>
<dbReference type="GO" id="GO:0016020">
    <property type="term" value="C:membrane"/>
    <property type="evidence" value="ECO:0007669"/>
    <property type="project" value="UniProtKB-SubCell"/>
</dbReference>
<evidence type="ECO:0000256" key="9">
    <source>
        <dbReference type="ARBA" id="ARBA00023201"/>
    </source>
</evidence>
<keyword evidence="3" id="KW-0050">Antiport</keyword>
<feature type="domain" description="Cation/H+ exchanger transmembrane" evidence="11">
    <location>
        <begin position="21"/>
        <end position="287"/>
    </location>
</feature>
<evidence type="ECO:0000259" key="11">
    <source>
        <dbReference type="Pfam" id="PF00999"/>
    </source>
</evidence>
<evidence type="ECO:0000313" key="12">
    <source>
        <dbReference type="EMBL" id="OHA64197.1"/>
    </source>
</evidence>
<proteinExistence type="predicted"/>
<gene>
    <name evidence="12" type="ORF">A2843_01715</name>
</gene>
<feature type="transmembrane region" description="Helical" evidence="10">
    <location>
        <begin position="256"/>
        <end position="277"/>
    </location>
</feature>
<evidence type="ECO:0000256" key="5">
    <source>
        <dbReference type="ARBA" id="ARBA00022989"/>
    </source>
</evidence>
<name>A0A1G2QUU2_9BACT</name>
<dbReference type="Gene3D" id="1.20.1530.20">
    <property type="match status" value="2"/>
</dbReference>
<dbReference type="Proteomes" id="UP000178170">
    <property type="component" value="Unassembled WGS sequence"/>
</dbReference>
<evidence type="ECO:0000256" key="2">
    <source>
        <dbReference type="ARBA" id="ARBA00022448"/>
    </source>
</evidence>
<dbReference type="PANTHER" id="PTHR43562:SF3">
    <property type="entry name" value="SODIUM ION_PROTON EXCHANGER (EUROFUNG)"/>
    <property type="match status" value="1"/>
</dbReference>
<feature type="transmembrane region" description="Helical" evidence="10">
    <location>
        <begin position="97"/>
        <end position="119"/>
    </location>
</feature>
<evidence type="ECO:0000256" key="8">
    <source>
        <dbReference type="ARBA" id="ARBA00023136"/>
    </source>
</evidence>
<feature type="transmembrane region" description="Helical" evidence="10">
    <location>
        <begin position="131"/>
        <end position="151"/>
    </location>
</feature>